<feature type="compositionally biased region" description="Basic residues" evidence="1">
    <location>
        <begin position="108"/>
        <end position="117"/>
    </location>
</feature>
<sequence>MLTIEDVCSFINKKLTEISENPTSSAEGIRMQRNIQVNINKLNSMIYRFIGTTSTNDINIALKMVGNINNSLPISLVLRSDNEKTISANKSYSNKNQNTKPGKLSSTIRRKRYRPRNKNGNGNKMVAKTNHIKKI</sequence>
<organism evidence="2 3">
    <name type="scientific">Neocallimastix californiae</name>
    <dbReference type="NCBI Taxonomy" id="1754190"/>
    <lineage>
        <taxon>Eukaryota</taxon>
        <taxon>Fungi</taxon>
        <taxon>Fungi incertae sedis</taxon>
        <taxon>Chytridiomycota</taxon>
        <taxon>Chytridiomycota incertae sedis</taxon>
        <taxon>Neocallimastigomycetes</taxon>
        <taxon>Neocallimastigales</taxon>
        <taxon>Neocallimastigaceae</taxon>
        <taxon>Neocallimastix</taxon>
    </lineage>
</organism>
<name>A0A1Y2EXW4_9FUNG</name>
<evidence type="ECO:0000256" key="1">
    <source>
        <dbReference type="SAM" id="MobiDB-lite"/>
    </source>
</evidence>
<evidence type="ECO:0000313" key="3">
    <source>
        <dbReference type="Proteomes" id="UP000193920"/>
    </source>
</evidence>
<evidence type="ECO:0000313" key="2">
    <source>
        <dbReference type="EMBL" id="ORY76461.1"/>
    </source>
</evidence>
<feature type="region of interest" description="Disordered" evidence="1">
    <location>
        <begin position="87"/>
        <end position="135"/>
    </location>
</feature>
<keyword evidence="3" id="KW-1185">Reference proteome</keyword>
<reference evidence="2 3" key="1">
    <citation type="submission" date="2016-08" db="EMBL/GenBank/DDBJ databases">
        <title>A Parts List for Fungal Cellulosomes Revealed by Comparative Genomics.</title>
        <authorList>
            <consortium name="DOE Joint Genome Institute"/>
            <person name="Haitjema C.H."/>
            <person name="Gilmore S.P."/>
            <person name="Henske J.K."/>
            <person name="Solomon K.V."/>
            <person name="De Groot R."/>
            <person name="Kuo A."/>
            <person name="Mondo S.J."/>
            <person name="Salamov A.A."/>
            <person name="Labutti K."/>
            <person name="Zhao Z."/>
            <person name="Chiniquy J."/>
            <person name="Barry K."/>
            <person name="Brewer H.M."/>
            <person name="Purvine S.O."/>
            <person name="Wright A.T."/>
            <person name="Boxma B."/>
            <person name="Van Alen T."/>
            <person name="Hackstein J.H."/>
            <person name="Baker S.E."/>
            <person name="Grigoriev I.V."/>
            <person name="O'Malley M.A."/>
        </authorList>
    </citation>
    <scope>NUCLEOTIDE SEQUENCE [LARGE SCALE GENOMIC DNA]</scope>
    <source>
        <strain evidence="2 3">G1</strain>
    </source>
</reference>
<gene>
    <name evidence="2" type="ORF">LY90DRAFT_501781</name>
</gene>
<feature type="compositionally biased region" description="Polar residues" evidence="1">
    <location>
        <begin position="87"/>
        <end position="107"/>
    </location>
</feature>
<dbReference type="Proteomes" id="UP000193920">
    <property type="component" value="Unassembled WGS sequence"/>
</dbReference>
<dbReference type="AlphaFoldDB" id="A0A1Y2EXW4"/>
<accession>A0A1Y2EXW4</accession>
<dbReference type="EMBL" id="MCOG01000022">
    <property type="protein sequence ID" value="ORY76461.1"/>
    <property type="molecule type" value="Genomic_DNA"/>
</dbReference>
<protein>
    <submittedName>
        <fullName evidence="2">Uncharacterized protein</fullName>
    </submittedName>
</protein>
<comment type="caution">
    <text evidence="2">The sequence shown here is derived from an EMBL/GenBank/DDBJ whole genome shotgun (WGS) entry which is preliminary data.</text>
</comment>
<proteinExistence type="predicted"/>